<dbReference type="EMBL" id="BNCK01000004">
    <property type="protein sequence ID" value="GHF90977.1"/>
    <property type="molecule type" value="Genomic_DNA"/>
</dbReference>
<evidence type="ECO:0000313" key="1">
    <source>
        <dbReference type="EMBL" id="GHF90977.1"/>
    </source>
</evidence>
<keyword evidence="2" id="KW-1185">Reference proteome</keyword>
<dbReference type="AlphaFoldDB" id="A0A919BH68"/>
<dbReference type="PROSITE" id="PS51257">
    <property type="entry name" value="PROKAR_LIPOPROTEIN"/>
    <property type="match status" value="1"/>
</dbReference>
<protein>
    <recommendedName>
        <fullName evidence="3">DUF4878 domain-containing protein</fullName>
    </recommendedName>
</protein>
<proteinExistence type="predicted"/>
<accession>A0A919BH68</accession>
<name>A0A919BH68_9GAMM</name>
<gene>
    <name evidence="1" type="ORF">GCM10017161_18430</name>
</gene>
<reference evidence="1" key="2">
    <citation type="submission" date="2020-09" db="EMBL/GenBank/DDBJ databases">
        <authorList>
            <person name="Sun Q."/>
            <person name="Kim S."/>
        </authorList>
    </citation>
    <scope>NUCLEOTIDE SEQUENCE</scope>
    <source>
        <strain evidence="1">KCTC 42731</strain>
    </source>
</reference>
<comment type="caution">
    <text evidence="1">The sequence shown here is derived from an EMBL/GenBank/DDBJ whole genome shotgun (WGS) entry which is preliminary data.</text>
</comment>
<evidence type="ECO:0008006" key="3">
    <source>
        <dbReference type="Google" id="ProtNLM"/>
    </source>
</evidence>
<sequence>MLKNVLFIVGIVLIVSACGKQDKVKPEDAAINFFSAIYNDKNIEKARSFASDDLKKELAKYKSAKHFARQYLFLSFDKVTINSALGDKVMRSEFYSSGTLTVLFDGFYNDKRVKEIRKVHLVNVADKWYIDKIYDDKMYSNDR</sequence>
<dbReference type="RefSeq" id="WP_189769626.1">
    <property type="nucleotide sequence ID" value="NZ_BNCK01000004.1"/>
</dbReference>
<reference evidence="1" key="1">
    <citation type="journal article" date="2014" name="Int. J. Syst. Evol. Microbiol.">
        <title>Complete genome sequence of Corynebacterium casei LMG S-19264T (=DSM 44701T), isolated from a smear-ripened cheese.</title>
        <authorList>
            <consortium name="US DOE Joint Genome Institute (JGI-PGF)"/>
            <person name="Walter F."/>
            <person name="Albersmeier A."/>
            <person name="Kalinowski J."/>
            <person name="Ruckert C."/>
        </authorList>
    </citation>
    <scope>NUCLEOTIDE SEQUENCE</scope>
    <source>
        <strain evidence="1">KCTC 42731</strain>
    </source>
</reference>
<dbReference type="Proteomes" id="UP000623842">
    <property type="component" value="Unassembled WGS sequence"/>
</dbReference>
<evidence type="ECO:0000313" key="2">
    <source>
        <dbReference type="Proteomes" id="UP000623842"/>
    </source>
</evidence>
<organism evidence="1 2">
    <name type="scientific">Thalassotalea marina</name>
    <dbReference type="NCBI Taxonomy" id="1673741"/>
    <lineage>
        <taxon>Bacteria</taxon>
        <taxon>Pseudomonadati</taxon>
        <taxon>Pseudomonadota</taxon>
        <taxon>Gammaproteobacteria</taxon>
        <taxon>Alteromonadales</taxon>
        <taxon>Colwelliaceae</taxon>
        <taxon>Thalassotalea</taxon>
    </lineage>
</organism>